<dbReference type="AlphaFoldDB" id="A0A0L9TEA8"/>
<dbReference type="InterPro" id="IPR025659">
    <property type="entry name" value="Tubby-like_C"/>
</dbReference>
<organism evidence="2 3">
    <name type="scientific">Phaseolus angularis</name>
    <name type="common">Azuki bean</name>
    <name type="synonym">Vigna angularis</name>
    <dbReference type="NCBI Taxonomy" id="3914"/>
    <lineage>
        <taxon>Eukaryota</taxon>
        <taxon>Viridiplantae</taxon>
        <taxon>Streptophyta</taxon>
        <taxon>Embryophyta</taxon>
        <taxon>Tracheophyta</taxon>
        <taxon>Spermatophyta</taxon>
        <taxon>Magnoliopsida</taxon>
        <taxon>eudicotyledons</taxon>
        <taxon>Gunneridae</taxon>
        <taxon>Pentapetalae</taxon>
        <taxon>rosids</taxon>
        <taxon>fabids</taxon>
        <taxon>Fabales</taxon>
        <taxon>Fabaceae</taxon>
        <taxon>Papilionoideae</taxon>
        <taxon>50 kb inversion clade</taxon>
        <taxon>NPAAA clade</taxon>
        <taxon>indigoferoid/millettioid clade</taxon>
        <taxon>Phaseoleae</taxon>
        <taxon>Vigna</taxon>
    </lineage>
</organism>
<dbReference type="SUPFAM" id="SSF54518">
    <property type="entry name" value="Tubby C-terminal domain-like"/>
    <property type="match status" value="1"/>
</dbReference>
<dbReference type="EMBL" id="KQ258446">
    <property type="protein sequence ID" value="KOM28726.1"/>
    <property type="molecule type" value="Genomic_DNA"/>
</dbReference>
<dbReference type="Proteomes" id="UP000053144">
    <property type="component" value="Unassembled WGS sequence"/>
</dbReference>
<dbReference type="Gene3D" id="2.40.160.200">
    <property type="entry name" value="LURP1-related"/>
    <property type="match status" value="1"/>
</dbReference>
<evidence type="ECO:0000256" key="1">
    <source>
        <dbReference type="SAM" id="MobiDB-lite"/>
    </source>
</evidence>
<evidence type="ECO:0000313" key="3">
    <source>
        <dbReference type="Proteomes" id="UP000053144"/>
    </source>
</evidence>
<gene>
    <name evidence="2" type="ORF">LR48_Vigan567s000100</name>
</gene>
<accession>A0A0L9TEA8</accession>
<feature type="region of interest" description="Disordered" evidence="1">
    <location>
        <begin position="1"/>
        <end position="51"/>
    </location>
</feature>
<reference evidence="3" key="1">
    <citation type="journal article" date="2015" name="Proc. Natl. Acad. Sci. U.S.A.">
        <title>Genome sequencing of adzuki bean (Vigna angularis) provides insight into high starch and low fat accumulation and domestication.</title>
        <authorList>
            <person name="Yang K."/>
            <person name="Tian Z."/>
            <person name="Chen C."/>
            <person name="Luo L."/>
            <person name="Zhao B."/>
            <person name="Wang Z."/>
            <person name="Yu L."/>
            <person name="Li Y."/>
            <person name="Sun Y."/>
            <person name="Li W."/>
            <person name="Chen Y."/>
            <person name="Li Y."/>
            <person name="Zhang Y."/>
            <person name="Ai D."/>
            <person name="Zhao J."/>
            <person name="Shang C."/>
            <person name="Ma Y."/>
            <person name="Wu B."/>
            <person name="Wang M."/>
            <person name="Gao L."/>
            <person name="Sun D."/>
            <person name="Zhang P."/>
            <person name="Guo F."/>
            <person name="Wang W."/>
            <person name="Li Y."/>
            <person name="Wang J."/>
            <person name="Varshney R.K."/>
            <person name="Wang J."/>
            <person name="Ling H.Q."/>
            <person name="Wan P."/>
        </authorList>
    </citation>
    <scope>NUCLEOTIDE SEQUENCE</scope>
    <source>
        <strain evidence="3">cv. Jingnong 6</strain>
    </source>
</reference>
<dbReference type="Gramene" id="KOM28726">
    <property type="protein sequence ID" value="KOM28726"/>
    <property type="gene ID" value="LR48_Vigan567s000100"/>
</dbReference>
<name>A0A0L9TEA8_PHAAN</name>
<protein>
    <submittedName>
        <fullName evidence="2">Uncharacterized protein</fullName>
    </submittedName>
</protein>
<sequence>MVGGWQRGTHLVNGKEGSRASMETGRRSKQLSSPETMGEKTEKKKRKGTMQNNGDFNVIVYRNVDYAFIVALLMIVKDINFFYDGTWNFAKAITPMALGIMMN</sequence>
<proteinExistence type="predicted"/>
<dbReference type="InterPro" id="IPR038595">
    <property type="entry name" value="LOR_sf"/>
</dbReference>
<evidence type="ECO:0000313" key="2">
    <source>
        <dbReference type="EMBL" id="KOM28726.1"/>
    </source>
</evidence>